<proteinExistence type="predicted"/>
<dbReference type="Proteomes" id="UP000299102">
    <property type="component" value="Unassembled WGS sequence"/>
</dbReference>
<gene>
    <name evidence="1" type="ORF">EVAR_13404_1</name>
</gene>
<reference evidence="1 2" key="1">
    <citation type="journal article" date="2019" name="Commun. Biol.">
        <title>The bagworm genome reveals a unique fibroin gene that provides high tensile strength.</title>
        <authorList>
            <person name="Kono N."/>
            <person name="Nakamura H."/>
            <person name="Ohtoshi R."/>
            <person name="Tomita M."/>
            <person name="Numata K."/>
            <person name="Arakawa K."/>
        </authorList>
    </citation>
    <scope>NUCLEOTIDE SEQUENCE [LARGE SCALE GENOMIC DNA]</scope>
</reference>
<evidence type="ECO:0000313" key="2">
    <source>
        <dbReference type="Proteomes" id="UP000299102"/>
    </source>
</evidence>
<comment type="caution">
    <text evidence="1">The sequence shown here is derived from an EMBL/GenBank/DDBJ whole genome shotgun (WGS) entry which is preliminary data.</text>
</comment>
<accession>A0A4C1V748</accession>
<keyword evidence="2" id="KW-1185">Reference proteome</keyword>
<protein>
    <submittedName>
        <fullName evidence="1">Uncharacterized protein</fullName>
    </submittedName>
</protein>
<sequence>MSGIQKKLNQHFKLKKLFYCWFPHKPTSEQKQARVDKCKTIRGVGAVRGKATLKRVPNNIPPEDKGRGSQWSFIKIHFNRKLTFEIWEVIKRARGQLVSLEEAPDEERDGECPITLREER</sequence>
<evidence type="ECO:0000313" key="1">
    <source>
        <dbReference type="EMBL" id="GBP34266.1"/>
    </source>
</evidence>
<dbReference type="AlphaFoldDB" id="A0A4C1V748"/>
<organism evidence="1 2">
    <name type="scientific">Eumeta variegata</name>
    <name type="common">Bagworm moth</name>
    <name type="synonym">Eumeta japonica</name>
    <dbReference type="NCBI Taxonomy" id="151549"/>
    <lineage>
        <taxon>Eukaryota</taxon>
        <taxon>Metazoa</taxon>
        <taxon>Ecdysozoa</taxon>
        <taxon>Arthropoda</taxon>
        <taxon>Hexapoda</taxon>
        <taxon>Insecta</taxon>
        <taxon>Pterygota</taxon>
        <taxon>Neoptera</taxon>
        <taxon>Endopterygota</taxon>
        <taxon>Lepidoptera</taxon>
        <taxon>Glossata</taxon>
        <taxon>Ditrysia</taxon>
        <taxon>Tineoidea</taxon>
        <taxon>Psychidae</taxon>
        <taxon>Oiketicinae</taxon>
        <taxon>Eumeta</taxon>
    </lineage>
</organism>
<name>A0A4C1V748_EUMVA</name>
<dbReference type="EMBL" id="BGZK01000286">
    <property type="protein sequence ID" value="GBP34266.1"/>
    <property type="molecule type" value="Genomic_DNA"/>
</dbReference>